<organism evidence="2 3">
    <name type="scientific">Pseudomonas asuensis</name>
    <dbReference type="NCBI Taxonomy" id="1825787"/>
    <lineage>
        <taxon>Bacteria</taxon>
        <taxon>Pseudomonadati</taxon>
        <taxon>Pseudomonadota</taxon>
        <taxon>Gammaproteobacteria</taxon>
        <taxon>Pseudomonadales</taxon>
        <taxon>Pseudomonadaceae</taxon>
        <taxon>Pseudomonas</taxon>
    </lineage>
</organism>
<accession>A0ABQ2H1D1</accession>
<protein>
    <submittedName>
        <fullName evidence="2">Uncharacterized protein</fullName>
    </submittedName>
</protein>
<gene>
    <name evidence="2" type="ORF">GCM10009425_41080</name>
</gene>
<evidence type="ECO:0000313" key="2">
    <source>
        <dbReference type="EMBL" id="GGM26156.1"/>
    </source>
</evidence>
<keyword evidence="1" id="KW-1133">Transmembrane helix</keyword>
<evidence type="ECO:0000313" key="3">
    <source>
        <dbReference type="Proteomes" id="UP000616499"/>
    </source>
</evidence>
<sequence length="209" mass="23467">MEEIKTTRLRVAGNIAWRLLTPIPAMKQTIALHKKALEDQKKNLESIKELSSRAAALVKESRDNSTVQANINFEEAMQRRSANALNIDELYLFFLRKKRAAICAAILFIAFSLVSISTSLAISAPALESSIIRFTLDNKGLVFGIASILVSQPFCFILAMSADLRLWQLKTRRLSKAENGGFEDYKKENAGWWWSVINPEIGHKKGNIT</sequence>
<evidence type="ECO:0000256" key="1">
    <source>
        <dbReference type="SAM" id="Phobius"/>
    </source>
</evidence>
<feature type="transmembrane region" description="Helical" evidence="1">
    <location>
        <begin position="100"/>
        <end position="122"/>
    </location>
</feature>
<dbReference type="Proteomes" id="UP000616499">
    <property type="component" value="Unassembled WGS sequence"/>
</dbReference>
<dbReference type="RefSeq" id="WP_188868001.1">
    <property type="nucleotide sequence ID" value="NZ_BMNW01000011.1"/>
</dbReference>
<keyword evidence="1" id="KW-0472">Membrane</keyword>
<comment type="caution">
    <text evidence="2">The sequence shown here is derived from an EMBL/GenBank/DDBJ whole genome shotgun (WGS) entry which is preliminary data.</text>
</comment>
<proteinExistence type="predicted"/>
<keyword evidence="3" id="KW-1185">Reference proteome</keyword>
<dbReference type="EMBL" id="BMNW01000011">
    <property type="protein sequence ID" value="GGM26156.1"/>
    <property type="molecule type" value="Genomic_DNA"/>
</dbReference>
<name>A0ABQ2H1D1_9PSED</name>
<feature type="transmembrane region" description="Helical" evidence="1">
    <location>
        <begin position="142"/>
        <end position="166"/>
    </location>
</feature>
<reference evidence="3" key="1">
    <citation type="journal article" date="2019" name="Int. J. Syst. Evol. Microbiol.">
        <title>The Global Catalogue of Microorganisms (GCM) 10K type strain sequencing project: providing services to taxonomists for standard genome sequencing and annotation.</title>
        <authorList>
            <consortium name="The Broad Institute Genomics Platform"/>
            <consortium name="The Broad Institute Genome Sequencing Center for Infectious Disease"/>
            <person name="Wu L."/>
            <person name="Ma J."/>
        </authorList>
    </citation>
    <scope>NUCLEOTIDE SEQUENCE [LARGE SCALE GENOMIC DNA]</scope>
    <source>
        <strain evidence="3">JCM 13501</strain>
    </source>
</reference>
<keyword evidence="1" id="KW-0812">Transmembrane</keyword>